<dbReference type="EMBL" id="VSRR010001181">
    <property type="protein sequence ID" value="MPC23242.1"/>
    <property type="molecule type" value="Genomic_DNA"/>
</dbReference>
<evidence type="ECO:0000313" key="2">
    <source>
        <dbReference type="Proteomes" id="UP000324222"/>
    </source>
</evidence>
<dbReference type="Proteomes" id="UP000324222">
    <property type="component" value="Unassembled WGS sequence"/>
</dbReference>
<protein>
    <submittedName>
        <fullName evidence="1">Uncharacterized protein</fullName>
    </submittedName>
</protein>
<dbReference type="AlphaFoldDB" id="A0A5B7DNP8"/>
<reference evidence="1 2" key="1">
    <citation type="submission" date="2019-05" db="EMBL/GenBank/DDBJ databases">
        <title>Another draft genome of Portunus trituberculatus and its Hox gene families provides insights of decapod evolution.</title>
        <authorList>
            <person name="Jeong J.-H."/>
            <person name="Song I."/>
            <person name="Kim S."/>
            <person name="Choi T."/>
            <person name="Kim D."/>
            <person name="Ryu S."/>
            <person name="Kim W."/>
        </authorList>
    </citation>
    <scope>NUCLEOTIDE SEQUENCE [LARGE SCALE GENOMIC DNA]</scope>
    <source>
        <tissue evidence="1">Muscle</tissue>
    </source>
</reference>
<gene>
    <name evidence="1" type="ORF">E2C01_016282</name>
</gene>
<evidence type="ECO:0000313" key="1">
    <source>
        <dbReference type="EMBL" id="MPC23242.1"/>
    </source>
</evidence>
<comment type="caution">
    <text evidence="1">The sequence shown here is derived from an EMBL/GenBank/DDBJ whole genome shotgun (WGS) entry which is preliminary data.</text>
</comment>
<keyword evidence="2" id="KW-1185">Reference proteome</keyword>
<sequence length="105" mass="11864">MQTFCDLDKHATVPGNRCTFPSCVLSEWRGGSRRTDGALLSGNNVCDVKEVLPERFSSPQQHRSHPDLVSTLKESPRKIITSFSFLSCRRLCKLELKVLGKEKEK</sequence>
<accession>A0A5B7DNP8</accession>
<name>A0A5B7DNP8_PORTR</name>
<proteinExistence type="predicted"/>
<organism evidence="1 2">
    <name type="scientific">Portunus trituberculatus</name>
    <name type="common">Swimming crab</name>
    <name type="synonym">Neptunus trituberculatus</name>
    <dbReference type="NCBI Taxonomy" id="210409"/>
    <lineage>
        <taxon>Eukaryota</taxon>
        <taxon>Metazoa</taxon>
        <taxon>Ecdysozoa</taxon>
        <taxon>Arthropoda</taxon>
        <taxon>Crustacea</taxon>
        <taxon>Multicrustacea</taxon>
        <taxon>Malacostraca</taxon>
        <taxon>Eumalacostraca</taxon>
        <taxon>Eucarida</taxon>
        <taxon>Decapoda</taxon>
        <taxon>Pleocyemata</taxon>
        <taxon>Brachyura</taxon>
        <taxon>Eubrachyura</taxon>
        <taxon>Portunoidea</taxon>
        <taxon>Portunidae</taxon>
        <taxon>Portuninae</taxon>
        <taxon>Portunus</taxon>
    </lineage>
</organism>